<sequence>MNTPADSGVPEILGSIDRLVAEEQELRRRATARDGRPGGLSDADRTRLAALEVQLDQCWDLLRRRRARAEFGQDPGAEQPRPASEVEGYLG</sequence>
<dbReference type="RefSeq" id="WP_345221111.1">
    <property type="nucleotide sequence ID" value="NZ_BAAAXE010000013.1"/>
</dbReference>
<evidence type="ECO:0000313" key="3">
    <source>
        <dbReference type="Proteomes" id="UP001589718"/>
    </source>
</evidence>
<name>A0ABV5P8V7_STRCM</name>
<dbReference type="EMBL" id="JBHMCR010000004">
    <property type="protein sequence ID" value="MFB9519569.1"/>
    <property type="molecule type" value="Genomic_DNA"/>
</dbReference>
<dbReference type="Pfam" id="PF10944">
    <property type="entry name" value="DUF2630"/>
    <property type="match status" value="1"/>
</dbReference>
<evidence type="ECO:0000256" key="1">
    <source>
        <dbReference type="SAM" id="MobiDB-lite"/>
    </source>
</evidence>
<gene>
    <name evidence="2" type="ORF">ACFFTU_06395</name>
</gene>
<comment type="caution">
    <text evidence="2">The sequence shown here is derived from an EMBL/GenBank/DDBJ whole genome shotgun (WGS) entry which is preliminary data.</text>
</comment>
<evidence type="ECO:0000313" key="2">
    <source>
        <dbReference type="EMBL" id="MFB9519569.1"/>
    </source>
</evidence>
<organism evidence="2 3">
    <name type="scientific">Streptomyces cremeus</name>
    <dbReference type="NCBI Taxonomy" id="66881"/>
    <lineage>
        <taxon>Bacteria</taxon>
        <taxon>Bacillati</taxon>
        <taxon>Actinomycetota</taxon>
        <taxon>Actinomycetes</taxon>
        <taxon>Kitasatosporales</taxon>
        <taxon>Streptomycetaceae</taxon>
        <taxon>Streptomyces</taxon>
    </lineage>
</organism>
<dbReference type="Proteomes" id="UP001589718">
    <property type="component" value="Unassembled WGS sequence"/>
</dbReference>
<proteinExistence type="predicted"/>
<feature type="region of interest" description="Disordered" evidence="1">
    <location>
        <begin position="70"/>
        <end position="91"/>
    </location>
</feature>
<protein>
    <submittedName>
        <fullName evidence="2">DUF2630 family protein</fullName>
    </submittedName>
</protein>
<accession>A0ABV5P8V7</accession>
<reference evidence="2 3" key="1">
    <citation type="submission" date="2024-09" db="EMBL/GenBank/DDBJ databases">
        <authorList>
            <person name="Sun Q."/>
            <person name="Mori K."/>
        </authorList>
    </citation>
    <scope>NUCLEOTIDE SEQUENCE [LARGE SCALE GENOMIC DNA]</scope>
    <source>
        <strain evidence="2 3">JCM 4362</strain>
    </source>
</reference>
<keyword evidence="3" id="KW-1185">Reference proteome</keyword>
<dbReference type="InterPro" id="IPR020311">
    <property type="entry name" value="Uncharacterised_Rv0898c"/>
</dbReference>